<dbReference type="EMBL" id="AP017470">
    <property type="protein sequence ID" value="BBB31852.1"/>
    <property type="molecule type" value="Genomic_DNA"/>
</dbReference>
<accession>A0A7R6PKK0</accession>
<keyword evidence="2" id="KW-1133">Transmembrane helix</keyword>
<feature type="transmembrane region" description="Helical" evidence="2">
    <location>
        <begin position="12"/>
        <end position="33"/>
    </location>
</feature>
<dbReference type="GO" id="GO:0043107">
    <property type="term" value="P:type IV pilus-dependent motility"/>
    <property type="evidence" value="ECO:0007669"/>
    <property type="project" value="InterPro"/>
</dbReference>
<keyword evidence="4" id="KW-1185">Reference proteome</keyword>
<dbReference type="PANTHER" id="PTHR39555">
    <property type="entry name" value="FIMBRIAL ASSEMBLY PROTEIN PILO-LIKE PROTEIN-RELATED"/>
    <property type="match status" value="1"/>
</dbReference>
<dbReference type="PANTHER" id="PTHR39555:SF1">
    <property type="entry name" value="TYPE IV PILUS INNER MEMBRANE COMPONENT PILO"/>
    <property type="match status" value="1"/>
</dbReference>
<sequence>MENLSPKAQAGLLIGLLAIFYLIGYLVFIKGWYSSTASYNKQIEKLDKEIKEAKKLTKHIEQFRAKKKDLQNQLKILKQILPSKEEAGQLYSKLNKMAQESGVEIVEIKAGQKKPMGITFELPYKIKMKARYHDVGFFFAKLANFEKIINITEFKMEKPKKITSKYSVFVDCTASTYIYNENADNMEADNSTNRRRRR</sequence>
<proteinExistence type="predicted"/>
<dbReference type="InterPro" id="IPR007445">
    <property type="entry name" value="PilO"/>
</dbReference>
<keyword evidence="1" id="KW-0175">Coiled coil</keyword>
<feature type="coiled-coil region" evidence="1">
    <location>
        <begin position="36"/>
        <end position="87"/>
    </location>
</feature>
<dbReference type="Pfam" id="PF04350">
    <property type="entry name" value="PilO"/>
    <property type="match status" value="1"/>
</dbReference>
<keyword evidence="2" id="KW-0812">Transmembrane</keyword>
<evidence type="ECO:0000313" key="4">
    <source>
        <dbReference type="Proteomes" id="UP000595564"/>
    </source>
</evidence>
<protein>
    <submittedName>
        <fullName evidence="3">Type IV pilus assembly protein PilO</fullName>
    </submittedName>
</protein>
<dbReference type="Proteomes" id="UP000595564">
    <property type="component" value="Chromosome"/>
</dbReference>
<name>A0A7R6PKK0_9BACT</name>
<gene>
    <name evidence="3" type="ORF">TTHT_0228</name>
</gene>
<dbReference type="GO" id="GO:0043683">
    <property type="term" value="P:type IV pilus assembly"/>
    <property type="evidence" value="ECO:0007669"/>
    <property type="project" value="InterPro"/>
</dbReference>
<evidence type="ECO:0000256" key="2">
    <source>
        <dbReference type="SAM" id="Phobius"/>
    </source>
</evidence>
<dbReference type="RefSeq" id="WP_201328186.1">
    <property type="nucleotide sequence ID" value="NZ_AP017470.1"/>
</dbReference>
<reference evidence="3 4" key="1">
    <citation type="journal article" date="2012" name="Extremophiles">
        <title>Thermotomaculum hydrothermale gen. nov., sp. nov., a novel heterotrophic thermophile within the phylum Acidobacteria from a deep-sea hydrothermal vent chimney in the Southern Okinawa Trough.</title>
        <authorList>
            <person name="Izumi H."/>
            <person name="Nunoura T."/>
            <person name="Miyazaki M."/>
            <person name="Mino S."/>
            <person name="Toki T."/>
            <person name="Takai K."/>
            <person name="Sako Y."/>
            <person name="Sawabe T."/>
            <person name="Nakagawa S."/>
        </authorList>
    </citation>
    <scope>NUCLEOTIDE SEQUENCE [LARGE SCALE GENOMIC DNA]</scope>
    <source>
        <strain evidence="3 4">AC55</strain>
    </source>
</reference>
<dbReference type="Gene3D" id="3.30.70.60">
    <property type="match status" value="1"/>
</dbReference>
<evidence type="ECO:0000313" key="3">
    <source>
        <dbReference type="EMBL" id="BBB31852.1"/>
    </source>
</evidence>
<dbReference type="InterPro" id="IPR014717">
    <property type="entry name" value="Transl_elong_EF1B/ribsomal_bS6"/>
</dbReference>
<organism evidence="3 4">
    <name type="scientific">Thermotomaculum hydrothermale</name>
    <dbReference type="NCBI Taxonomy" id="981385"/>
    <lineage>
        <taxon>Bacteria</taxon>
        <taxon>Pseudomonadati</taxon>
        <taxon>Acidobacteriota</taxon>
        <taxon>Holophagae</taxon>
        <taxon>Thermotomaculales</taxon>
        <taxon>Thermotomaculaceae</taxon>
        <taxon>Thermotomaculum</taxon>
    </lineage>
</organism>
<evidence type="ECO:0000256" key="1">
    <source>
        <dbReference type="SAM" id="Coils"/>
    </source>
</evidence>
<keyword evidence="2" id="KW-0472">Membrane</keyword>
<dbReference type="AlphaFoldDB" id="A0A7R6PKK0"/>
<dbReference type="KEGG" id="thyd:TTHT_0228"/>